<dbReference type="Proteomes" id="UP001189429">
    <property type="component" value="Unassembled WGS sequence"/>
</dbReference>
<keyword evidence="3" id="KW-1185">Reference proteome</keyword>
<accession>A0ABN9RGH3</accession>
<organism evidence="2 3">
    <name type="scientific">Prorocentrum cordatum</name>
    <dbReference type="NCBI Taxonomy" id="2364126"/>
    <lineage>
        <taxon>Eukaryota</taxon>
        <taxon>Sar</taxon>
        <taxon>Alveolata</taxon>
        <taxon>Dinophyceae</taxon>
        <taxon>Prorocentrales</taxon>
        <taxon>Prorocentraceae</taxon>
        <taxon>Prorocentrum</taxon>
    </lineage>
</organism>
<evidence type="ECO:0000313" key="2">
    <source>
        <dbReference type="EMBL" id="CAK0818155.1"/>
    </source>
</evidence>
<sequence>MTHCSFIEPPSDSKELKAFKANVRQRMEKLAVLVIAAKGANHGCNDVQQELAVLKMMHGDTETVARQLHVLRPSRDKTIEKFKNIRGKVCDLLAEEKKADDELAKMKVNISELEDLEMNEDDMQNAEGMPVQHTIRSPRQYPAGAAPPD</sequence>
<proteinExistence type="predicted"/>
<reference evidence="2" key="1">
    <citation type="submission" date="2023-10" db="EMBL/GenBank/DDBJ databases">
        <authorList>
            <person name="Chen Y."/>
            <person name="Shah S."/>
            <person name="Dougan E. K."/>
            <person name="Thang M."/>
            <person name="Chan C."/>
        </authorList>
    </citation>
    <scope>NUCLEOTIDE SEQUENCE [LARGE SCALE GENOMIC DNA]</scope>
</reference>
<gene>
    <name evidence="2" type="ORF">PCOR1329_LOCUS20514</name>
</gene>
<evidence type="ECO:0000256" key="1">
    <source>
        <dbReference type="SAM" id="MobiDB-lite"/>
    </source>
</evidence>
<protein>
    <submittedName>
        <fullName evidence="2">Uncharacterized protein</fullName>
    </submittedName>
</protein>
<name>A0ABN9RGH3_9DINO</name>
<feature type="region of interest" description="Disordered" evidence="1">
    <location>
        <begin position="127"/>
        <end position="149"/>
    </location>
</feature>
<dbReference type="EMBL" id="CAUYUJ010006667">
    <property type="protein sequence ID" value="CAK0818155.1"/>
    <property type="molecule type" value="Genomic_DNA"/>
</dbReference>
<evidence type="ECO:0000313" key="3">
    <source>
        <dbReference type="Proteomes" id="UP001189429"/>
    </source>
</evidence>
<comment type="caution">
    <text evidence="2">The sequence shown here is derived from an EMBL/GenBank/DDBJ whole genome shotgun (WGS) entry which is preliminary data.</text>
</comment>